<organism evidence="2 3">
    <name type="scientific">Mycolicibacterium mucogenicum</name>
    <name type="common">Mycobacterium mucogenicum</name>
    <dbReference type="NCBI Taxonomy" id="56689"/>
    <lineage>
        <taxon>Bacteria</taxon>
        <taxon>Bacillati</taxon>
        <taxon>Actinomycetota</taxon>
        <taxon>Actinomycetes</taxon>
        <taxon>Mycobacteriales</taxon>
        <taxon>Mycobacteriaceae</taxon>
        <taxon>Mycolicibacterium</taxon>
    </lineage>
</organism>
<comment type="caution">
    <text evidence="2">The sequence shown here is derived from an EMBL/GenBank/DDBJ whole genome shotgun (WGS) entry which is preliminary data.</text>
</comment>
<gene>
    <name evidence="2" type="ORF">A5642_15020</name>
</gene>
<dbReference type="EMBL" id="LZSF01000085">
    <property type="protein sequence ID" value="OBA89357.1"/>
    <property type="molecule type" value="Genomic_DNA"/>
</dbReference>
<evidence type="ECO:0000256" key="1">
    <source>
        <dbReference type="SAM" id="MobiDB-lite"/>
    </source>
</evidence>
<evidence type="ECO:0000313" key="2">
    <source>
        <dbReference type="EMBL" id="OBA89357.1"/>
    </source>
</evidence>
<evidence type="ECO:0000313" key="3">
    <source>
        <dbReference type="Proteomes" id="UP000093962"/>
    </source>
</evidence>
<dbReference type="AlphaFoldDB" id="A0A1A0MVD3"/>
<reference evidence="2 3" key="1">
    <citation type="submission" date="2016-06" db="EMBL/GenBank/DDBJ databases">
        <authorList>
            <person name="Kjaerup R.B."/>
            <person name="Dalgaard T.S."/>
            <person name="Juul-Madsen H.R."/>
        </authorList>
    </citation>
    <scope>NUCLEOTIDE SEQUENCE [LARGE SCALE GENOMIC DNA]</scope>
    <source>
        <strain evidence="2 3">1199456.5</strain>
    </source>
</reference>
<name>A0A1A0MVD3_MYCMU</name>
<protein>
    <submittedName>
        <fullName evidence="2">Uncharacterized protein</fullName>
    </submittedName>
</protein>
<dbReference type="Proteomes" id="UP000093962">
    <property type="component" value="Unassembled WGS sequence"/>
</dbReference>
<sequence>MLTAVALAVGSAACSNDSGAKHSGGASAARSVTCDEYAQKEYAPARIGGESQSTDISELLDSHKLPQFDLKLNSKVKSAVEKFCGKPSPKGGQPAKRNNSRPINDAVDWDQLS</sequence>
<feature type="region of interest" description="Disordered" evidence="1">
    <location>
        <begin position="82"/>
        <end position="113"/>
    </location>
</feature>
<proteinExistence type="predicted"/>
<accession>A0A1A0MVD3</accession>